<feature type="domain" description="PKS/mFAS DH" evidence="24">
    <location>
        <begin position="1380"/>
        <end position="1664"/>
    </location>
</feature>
<evidence type="ECO:0000313" key="25">
    <source>
        <dbReference type="EMBL" id="WEK03713.1"/>
    </source>
</evidence>
<comment type="catalytic activity">
    <reaction evidence="11">
        <text>17-(4-hydroxyphenyl)heptadecanoyl-[(phenol)carboxyphthiodiolenone synthase] + 2 (S)-methylmalonyl-CoA + 3 malonyl-CoA + 5 NADPH + 10 H(+) = C35-(phenol)carboxyphthiodiolenone-[(phenol)carboxyphthiodiolenone synthase] + 5 CO2 + 5 NADP(+) + 5 CoA + 2 H2O</text>
        <dbReference type="Rhea" id="RHEA:57756"/>
        <dbReference type="Rhea" id="RHEA-COMP:14272"/>
        <dbReference type="Rhea" id="RHEA-COMP:14989"/>
        <dbReference type="ChEBI" id="CHEBI:15377"/>
        <dbReference type="ChEBI" id="CHEBI:15378"/>
        <dbReference type="ChEBI" id="CHEBI:16526"/>
        <dbReference type="ChEBI" id="CHEBI:57287"/>
        <dbReference type="ChEBI" id="CHEBI:57327"/>
        <dbReference type="ChEBI" id="CHEBI:57384"/>
        <dbReference type="ChEBI" id="CHEBI:57783"/>
        <dbReference type="ChEBI" id="CHEBI:58349"/>
        <dbReference type="ChEBI" id="CHEBI:133300"/>
        <dbReference type="ChEBI" id="CHEBI:142259"/>
        <dbReference type="EC" id="2.3.1.292"/>
    </reaction>
</comment>
<dbReference type="GO" id="GO:0004315">
    <property type="term" value="F:3-oxoacyl-[acyl-carrier-protein] synthase activity"/>
    <property type="evidence" value="ECO:0007669"/>
    <property type="project" value="InterPro"/>
</dbReference>
<protein>
    <recommendedName>
        <fullName evidence="17">Phenolphthiocerol/phthiocerol polyketide synthase subunit E</fullName>
        <ecNumber evidence="16">2.3.1.292</ecNumber>
    </recommendedName>
    <alternativeName>
        <fullName evidence="19">(Phenol)carboxyphthiodiolenone synthase subunit E</fullName>
    </alternativeName>
    <alternativeName>
        <fullName evidence="20">Beta-ketoacyl-acyl-carrier-protein synthase I</fullName>
    </alternativeName>
    <alternativeName>
        <fullName evidence="18">Phthiocerol synthesis polyketide synthase type I PpsE</fullName>
    </alternativeName>
</protein>
<evidence type="ECO:0000256" key="13">
    <source>
        <dbReference type="ARBA" id="ARBA00052119"/>
    </source>
</evidence>
<comment type="catalytic activity">
    <reaction evidence="13">
        <text>docosanoyl-[(phenol)carboxyphthiodiolenone synthase] + 2 (S)-methylmalonyl-CoA + 3 malonyl-CoA + 5 NADPH + 10 H(+) = C34-carboxyphthiodiolenone-[(phenol)carboxyphthiodiolenone synthase] + 5 CO2 + 5 NADP(+) + 5 CoA + 2 H2O</text>
        <dbReference type="Rhea" id="RHEA:57752"/>
        <dbReference type="Rhea" id="RHEA-COMP:14987"/>
        <dbReference type="Rhea" id="RHEA-COMP:14988"/>
        <dbReference type="ChEBI" id="CHEBI:15377"/>
        <dbReference type="ChEBI" id="CHEBI:15378"/>
        <dbReference type="ChEBI" id="CHEBI:16526"/>
        <dbReference type="ChEBI" id="CHEBI:57287"/>
        <dbReference type="ChEBI" id="CHEBI:57327"/>
        <dbReference type="ChEBI" id="CHEBI:57384"/>
        <dbReference type="ChEBI" id="CHEBI:57783"/>
        <dbReference type="ChEBI" id="CHEBI:58349"/>
        <dbReference type="ChEBI" id="CHEBI:142237"/>
        <dbReference type="ChEBI" id="CHEBI:142238"/>
        <dbReference type="EC" id="2.3.1.292"/>
    </reaction>
</comment>
<dbReference type="InterPro" id="IPR016036">
    <property type="entry name" value="Malonyl_transacylase_ACP-bd"/>
</dbReference>
<feature type="active site" description="Proton donor; for dehydratase activity" evidence="21">
    <location>
        <position position="1578"/>
    </location>
</feature>
<dbReference type="SUPFAM" id="SSF52151">
    <property type="entry name" value="FabD/lysophospholipase-like"/>
    <property type="match status" value="1"/>
</dbReference>
<dbReference type="CDD" id="cd00833">
    <property type="entry name" value="PKS"/>
    <property type="match status" value="1"/>
</dbReference>
<dbReference type="GO" id="GO:0034081">
    <property type="term" value="C:polyketide synthase complex"/>
    <property type="evidence" value="ECO:0007669"/>
    <property type="project" value="UniProtKB-ARBA"/>
</dbReference>
<dbReference type="GO" id="GO:0031177">
    <property type="term" value="F:phosphopantetheine binding"/>
    <property type="evidence" value="ECO:0007669"/>
    <property type="project" value="InterPro"/>
</dbReference>
<dbReference type="PROSITE" id="PS00606">
    <property type="entry name" value="KS3_1"/>
    <property type="match status" value="1"/>
</dbReference>
<evidence type="ECO:0000256" key="19">
    <source>
        <dbReference type="ARBA" id="ARBA00078169"/>
    </source>
</evidence>
<evidence type="ECO:0000256" key="18">
    <source>
        <dbReference type="ARBA" id="ARBA00075053"/>
    </source>
</evidence>
<dbReference type="SMART" id="SM00827">
    <property type="entry name" value="PKS_AT"/>
    <property type="match status" value="1"/>
</dbReference>
<comment type="function">
    <text evidence="15">Part of the PpsABCDE complex involved in the biosynthesis of the lipid core common to phthiocerols and phenolphthiocerols by successive additions of malonyl-CoA or methylmalonyl-CoA extender units. PpsA can accept as substrate the activated forms of either icosanoyl (C20), docosanoyl (C22) or lignoceroyl (C24) groups from FadD26, or a (4-hydroxyphenyl)-C17 or (4-hydroxyphenyl)-C19 fatty acyl from FadD29. PpsA initiates the biosynthesis and extends its substrate using a malonyl-CoA extender unit. The PpsB and PpsC proteins add the second and third malonyl-CoA extender units. PpsD adds an (R)-methylmalonyl unit and PpsE adds a second (R)-methylmalonyl unit. The incorporation of the methylmalonyl units results in formation of two branched methyl groups in the elongated product.</text>
</comment>
<comment type="cofactor">
    <cofactor evidence="2">
        <name>pantetheine 4'-phosphate</name>
        <dbReference type="ChEBI" id="CHEBI:47942"/>
    </cofactor>
</comment>
<dbReference type="InterPro" id="IPR018201">
    <property type="entry name" value="Ketoacyl_synth_AS"/>
</dbReference>
<comment type="cofactor">
    <cofactor evidence="1">
        <name>NADP(+)</name>
        <dbReference type="ChEBI" id="CHEBI:58349"/>
    </cofactor>
</comment>
<dbReference type="SMART" id="SM00822">
    <property type="entry name" value="PKS_KR"/>
    <property type="match status" value="1"/>
</dbReference>
<dbReference type="Pfam" id="PF00698">
    <property type="entry name" value="Acyl_transf_1"/>
    <property type="match status" value="1"/>
</dbReference>
<dbReference type="InterPro" id="IPR050091">
    <property type="entry name" value="PKS_NRPS_Biosynth_Enz"/>
</dbReference>
<evidence type="ECO:0000256" key="3">
    <source>
        <dbReference type="ARBA" id="ARBA00022450"/>
    </source>
</evidence>
<keyword evidence="7" id="KW-0521">NADP</keyword>
<keyword evidence="6" id="KW-0276">Fatty acid metabolism</keyword>
<evidence type="ECO:0000256" key="21">
    <source>
        <dbReference type="PROSITE-ProRule" id="PRU01363"/>
    </source>
</evidence>
<dbReference type="InterPro" id="IPR016039">
    <property type="entry name" value="Thiolase-like"/>
</dbReference>
<proteinExistence type="predicted"/>
<keyword evidence="4" id="KW-0597">Phosphoprotein</keyword>
<dbReference type="Pfam" id="PF02801">
    <property type="entry name" value="Ketoacyl-synt_C"/>
    <property type="match status" value="1"/>
</dbReference>
<dbReference type="InterPro" id="IPR009081">
    <property type="entry name" value="PP-bd_ACP"/>
</dbReference>
<evidence type="ECO:0000259" key="22">
    <source>
        <dbReference type="PROSITE" id="PS50075"/>
    </source>
</evidence>
<dbReference type="SUPFAM" id="SSF55048">
    <property type="entry name" value="Probable ACP-binding domain of malonyl-CoA ACP transacylase"/>
    <property type="match status" value="1"/>
</dbReference>
<dbReference type="InterPro" id="IPR036736">
    <property type="entry name" value="ACP-like_sf"/>
</dbReference>
<evidence type="ECO:0000256" key="12">
    <source>
        <dbReference type="ARBA" id="ARBA00051971"/>
    </source>
</evidence>
<dbReference type="SMART" id="SM00823">
    <property type="entry name" value="PKS_PP"/>
    <property type="match status" value="1"/>
</dbReference>
<dbReference type="InterPro" id="IPR001031">
    <property type="entry name" value="Thioesterase"/>
</dbReference>
<dbReference type="SUPFAM" id="SSF53474">
    <property type="entry name" value="alpha/beta-Hydrolases"/>
    <property type="match status" value="1"/>
</dbReference>
<evidence type="ECO:0000256" key="11">
    <source>
        <dbReference type="ARBA" id="ARBA00050973"/>
    </source>
</evidence>
<feature type="domain" description="Ketosynthase family 3 (KS3)" evidence="23">
    <location>
        <begin position="9"/>
        <end position="437"/>
    </location>
</feature>
<dbReference type="InterPro" id="IPR029058">
    <property type="entry name" value="AB_hydrolase_fold"/>
</dbReference>
<dbReference type="GO" id="GO:0006633">
    <property type="term" value="P:fatty acid biosynthetic process"/>
    <property type="evidence" value="ECO:0007669"/>
    <property type="project" value="InterPro"/>
</dbReference>
<dbReference type="SUPFAM" id="SSF51735">
    <property type="entry name" value="NAD(P)-binding Rossmann-fold domains"/>
    <property type="match status" value="2"/>
</dbReference>
<evidence type="ECO:0000256" key="7">
    <source>
        <dbReference type="ARBA" id="ARBA00022857"/>
    </source>
</evidence>
<dbReference type="Proteomes" id="UP001217476">
    <property type="component" value="Chromosome"/>
</dbReference>
<comment type="catalytic activity">
    <reaction evidence="12">
        <text>19-(4-hydroxyphenyl)nonadecanoyl-[(phenol)carboxyphthiodiolenone synthase] + 2 (S)-methylmalonyl-CoA + 3 malonyl-CoA + 5 NADPH + 10 H(+) = C37-(phenol)carboxyphthiodiolenone-[(phenol)carboxyphthiodiolenone synthase] + 5 CO2 + 5 NADP(+) + 5 CoA + 2 H2O</text>
        <dbReference type="Rhea" id="RHEA:57760"/>
        <dbReference type="Rhea" id="RHEA-COMP:14273"/>
        <dbReference type="Rhea" id="RHEA-COMP:14990"/>
        <dbReference type="ChEBI" id="CHEBI:15377"/>
        <dbReference type="ChEBI" id="CHEBI:15378"/>
        <dbReference type="ChEBI" id="CHEBI:16526"/>
        <dbReference type="ChEBI" id="CHEBI:57287"/>
        <dbReference type="ChEBI" id="CHEBI:57327"/>
        <dbReference type="ChEBI" id="CHEBI:57384"/>
        <dbReference type="ChEBI" id="CHEBI:57783"/>
        <dbReference type="ChEBI" id="CHEBI:58349"/>
        <dbReference type="ChEBI" id="CHEBI:133301"/>
        <dbReference type="ChEBI" id="CHEBI:142260"/>
        <dbReference type="EC" id="2.3.1.292"/>
    </reaction>
</comment>
<keyword evidence="8" id="KW-0560">Oxidoreductase</keyword>
<dbReference type="InterPro" id="IPR049900">
    <property type="entry name" value="PKS_mFAS_DH"/>
</dbReference>
<feature type="domain" description="Carrier" evidence="22">
    <location>
        <begin position="1752"/>
        <end position="1827"/>
    </location>
</feature>
<evidence type="ECO:0000256" key="10">
    <source>
        <dbReference type="ARBA" id="ARBA00023268"/>
    </source>
</evidence>
<evidence type="ECO:0000256" key="20">
    <source>
        <dbReference type="ARBA" id="ARBA00084020"/>
    </source>
</evidence>
<dbReference type="InterPro" id="IPR049552">
    <property type="entry name" value="PKS_DH_N"/>
</dbReference>
<name>A0AAJ6B0P6_9HYPH</name>
<dbReference type="Gene3D" id="3.40.366.10">
    <property type="entry name" value="Malonyl-Coenzyme A Acyl Carrier Protein, domain 2"/>
    <property type="match status" value="1"/>
</dbReference>
<dbReference type="Pfam" id="PF00109">
    <property type="entry name" value="ketoacyl-synt"/>
    <property type="match status" value="1"/>
</dbReference>
<evidence type="ECO:0000313" key="26">
    <source>
        <dbReference type="Proteomes" id="UP001217476"/>
    </source>
</evidence>
<dbReference type="SMART" id="SM00826">
    <property type="entry name" value="PKS_DH"/>
    <property type="match status" value="1"/>
</dbReference>
<comment type="catalytic activity">
    <reaction evidence="14">
        <text>icosanoyl-[(phenol)carboxyphthiodiolenone synthase] + 2 (S)-methylmalonyl-CoA + 3 malonyl-CoA + 5 NADPH + 10 H(+) = C32-carboxyphthiodiolenone-[(phenol)carboxyphthiodiolenone synthase] + 5 CO2 + 5 NADP(+) + 5 CoA + 2 H2O</text>
        <dbReference type="Rhea" id="RHEA:57748"/>
        <dbReference type="Rhea" id="RHEA-COMP:14985"/>
        <dbReference type="Rhea" id="RHEA-COMP:14986"/>
        <dbReference type="ChEBI" id="CHEBI:15377"/>
        <dbReference type="ChEBI" id="CHEBI:15378"/>
        <dbReference type="ChEBI" id="CHEBI:16526"/>
        <dbReference type="ChEBI" id="CHEBI:57287"/>
        <dbReference type="ChEBI" id="CHEBI:57327"/>
        <dbReference type="ChEBI" id="CHEBI:57384"/>
        <dbReference type="ChEBI" id="CHEBI:57783"/>
        <dbReference type="ChEBI" id="CHEBI:58349"/>
        <dbReference type="ChEBI" id="CHEBI:87848"/>
        <dbReference type="ChEBI" id="CHEBI:142236"/>
        <dbReference type="EC" id="2.3.1.292"/>
    </reaction>
</comment>
<dbReference type="GO" id="GO:0016491">
    <property type="term" value="F:oxidoreductase activity"/>
    <property type="evidence" value="ECO:0007669"/>
    <property type="project" value="UniProtKB-KW"/>
</dbReference>
<evidence type="ECO:0000256" key="14">
    <source>
        <dbReference type="ARBA" id="ARBA00052745"/>
    </source>
</evidence>
<dbReference type="InterPro" id="IPR014030">
    <property type="entry name" value="Ketoacyl_synth_N"/>
</dbReference>
<sequence length="2126" mass="228699">MLDASEISASDIAIVGMALRVPGANTVSDFWANLLGGVESIRQLTPEELAEAERAGDPIHEANYVPRTSDLQEMEFFDADFFGLSPKEAAVMDPQHRHFLECAWEALEDAARMPSRQQGPVGVFAASGMGSYFYFNVCSDRELVDQTGMFLLRHTGNDKDFLSTRVSFSLDLRGPSVNVQTACSSSLVAVHYAAQSLMNGECDMALAGGVTIEQPHRRGYSFQEGEILSPDGHCRAFDHRAAGTVFGSGVGVVALRRLSDAIADGDTIHAVIKASAINNDGASKAGYLAPSVTGQAEAIIEAQGLGGIEPDSIGYVECHGTGTYLGDPIEIQALTEAFRLGTQRRNFCRVGSVKSNIGHLDTAAGVVSLIKAALTVKHGKIPPTLGFEKPNPAIDFTNSPFVVNDKLTDWAATAAPRRAGINSLGVGGTNAHVVIEQPPKVASATAGGDSEPTLLLLSAKSRKALDAAQVRLGEFIRDNADTPLADIAHTLLHGREAFEHRAALAVRDHADASNALLTPELKRVSAHTALDNASGAVFLFPGGGAQHHGMARNLYRNDKAFQRLVDEGIAYLPVPAAAELRTAWLEADEPAARLLRPSIQLPAILIIEVALGRLFMARGITPKALVGHSMGENSAACLAGVFTFKDAVNLVRLRGELFESLPKGGMLSVPVGEAQLRDLLPAELDMASVNAPGLCVVSGPDEALDGFTERLKAQGIDASRITIDVAAHSQMLEPILAPFRAFLASIRLSPPNIRIISNVTGQTLSAADATSPDYWTRHLRSTVRFEQCLAELSGDASLIYIETGPSRALSSLAKAQGNIDANRVINALPHPDEKVDDQIYCLTAIGRVWATGLSVPAEKLVSAGRRIHLPSYPFQHRKFFIERQQPSAEGEAPLLRLDDMAAWGYRPAWRRSVPDIVAGGTAEKHTFLVFLNDADTGQRLAQRLRDQGHRVVTIAAGDGFARRDADTYVVCPEHGRAGYDALAAGLAADQVNPDRVAYLPLLTHTASFRPGSSFFNRIQENGFQGLMHLMQALSEANIAPKLHITAITNGAQQVDGEGLAHPEKATLEGPALVIPREFEGTTLRLIDVELETRAAANRGSKSKASTVTADDLLETLVDELSADAGSEVVAWRKARRWSRTHVALPLTEPQDRTALFRDNGTYLLTGGLGDLALTFASQLVTTKKARIALLARTALPTREQWPVLTRVLPITDRRRTAISAIEAMEQAGGEVLALQGDVTNPLDVKNALDQITAKWGSLTGVLHTAGMVDDAPLLAKTVESAELVLAPKVVGTMVLAEALADQPIETLVLFSSTSSDSAPAGQVDYVAANAFLNAFAESQASRTDRKTVAVHWGIWTQVGMAARSIVESDEATRTLQPAKGPFFQRWIEDGDGTVWLEADIAARTNWLFNEHRLASGEALMPGTGYVELISQAMREADLPAMAITDLEFRSPMFAPEGQLLSVRLGFGYAHGAYSVTVASSTGDGVIVNALAHLTPAQPVLATLDVATIQARTTLRTAAAQPGEALKSAQEDHLRFGPRWKVLRTQQSGANEAFARLALADSFKPDLAAGYQTHPGLLDIATGFAMDIVPGYTGSNTLWAPASYGRITQLQPLPAEIVSWVRLADSTAYGEGFAGFDIVLATPEGAVLLVVEKLLLRRIEASQGLVRMPAPKRHQTVSGNAQRQLAKQVRQGILPHEALDVLERALATGATQPVVSSMDLPGLIRRADLMASGPRKSGLDFGRSTDLDSSFVAPSTTTELRLASFWRELLGIEQIGIDDNFFDIGGHSLVAVRLFRSIRKEFGVDLPISTLFEAPTIALLCKLLPVAANDELDVKPAADAQLAVALTHRVAMHIPADASATPLFICAGMFGNVLNLRQLARQVGTQRPVYGLQARGIYGDTPPHETFEEAAASCIVEMRAIHPEGPYLLAGFSGGGLVAYEMAQQLKAAGEEVSQLIMLDTPLPTQPDLSKFDRVTMKLQDLRRDGTGFFTRWIADRIAWQQEKLQKQEGLAVAGGTDRLNNEAVEAAFRRALIRYQVRPYAGSVALFRPQPEIEYHLSNGRKLMAGRNFFFEDNGWTPLVDTLSVVVVPGDHDSMVLDPSVRVLSNHIRRLLAAADTGVDKRKAAE</sequence>
<evidence type="ECO:0000256" key="8">
    <source>
        <dbReference type="ARBA" id="ARBA00023002"/>
    </source>
</evidence>
<evidence type="ECO:0000256" key="5">
    <source>
        <dbReference type="ARBA" id="ARBA00022679"/>
    </source>
</evidence>
<dbReference type="FunFam" id="1.10.1200.10:FF:000005">
    <property type="entry name" value="Nonribosomal peptide synthetase 1"/>
    <property type="match status" value="1"/>
</dbReference>
<dbReference type="Gene3D" id="3.10.129.110">
    <property type="entry name" value="Polyketide synthase dehydratase"/>
    <property type="match status" value="1"/>
</dbReference>
<dbReference type="InterPro" id="IPR014043">
    <property type="entry name" value="Acyl_transferase_dom"/>
</dbReference>
<keyword evidence="10" id="KW-0511">Multifunctional enzyme</keyword>
<dbReference type="Pfam" id="PF08659">
    <property type="entry name" value="KR"/>
    <property type="match status" value="1"/>
</dbReference>
<gene>
    <name evidence="25" type="ORF">P0Y65_16170</name>
</gene>
<dbReference type="InterPro" id="IPR020841">
    <property type="entry name" value="PKS_Beta-ketoAc_synthase_dom"/>
</dbReference>
<evidence type="ECO:0000256" key="15">
    <source>
        <dbReference type="ARBA" id="ARBA00058455"/>
    </source>
</evidence>
<organism evidence="25 26">
    <name type="scientific">Candidatus Devosia phytovorans</name>
    <dbReference type="NCBI Taxonomy" id="3121372"/>
    <lineage>
        <taxon>Bacteria</taxon>
        <taxon>Pseudomonadati</taxon>
        <taxon>Pseudomonadota</taxon>
        <taxon>Alphaproteobacteria</taxon>
        <taxon>Hyphomicrobiales</taxon>
        <taxon>Devosiaceae</taxon>
        <taxon>Devosia</taxon>
    </lineage>
</organism>
<dbReference type="Pfam" id="PF00550">
    <property type="entry name" value="PP-binding"/>
    <property type="match status" value="1"/>
</dbReference>
<dbReference type="Gene3D" id="3.40.47.10">
    <property type="match status" value="1"/>
</dbReference>
<feature type="active site" description="Proton acceptor; for dehydratase activity" evidence="21">
    <location>
        <position position="1411"/>
    </location>
</feature>
<dbReference type="InterPro" id="IPR032821">
    <property type="entry name" value="PKS_assoc"/>
</dbReference>
<evidence type="ECO:0000256" key="9">
    <source>
        <dbReference type="ARBA" id="ARBA00023098"/>
    </source>
</evidence>
<keyword evidence="5" id="KW-0808">Transferase</keyword>
<evidence type="ECO:0000256" key="1">
    <source>
        <dbReference type="ARBA" id="ARBA00001937"/>
    </source>
</evidence>
<dbReference type="Gene3D" id="1.10.1200.10">
    <property type="entry name" value="ACP-like"/>
    <property type="match status" value="1"/>
</dbReference>
<dbReference type="Pfam" id="PF14765">
    <property type="entry name" value="PS-DH"/>
    <property type="match status" value="1"/>
</dbReference>
<dbReference type="InterPro" id="IPR020802">
    <property type="entry name" value="TesA-like"/>
</dbReference>
<reference evidence="25" key="1">
    <citation type="submission" date="2023-03" db="EMBL/GenBank/DDBJ databases">
        <title>Andean soil-derived lignocellulolytic bacterial consortium as a source of novel taxa and putative plastic-active enzymes.</title>
        <authorList>
            <person name="Diaz-Garcia L."/>
            <person name="Chuvochina M."/>
            <person name="Feuerriegel G."/>
            <person name="Bunk B."/>
            <person name="Sproer C."/>
            <person name="Streit W.R."/>
            <person name="Rodriguez L.M."/>
            <person name="Overmann J."/>
            <person name="Jimenez D.J."/>
        </authorList>
    </citation>
    <scope>NUCLEOTIDE SEQUENCE</scope>
    <source>
        <strain evidence="25">MAG 4196</strain>
    </source>
</reference>
<evidence type="ECO:0000259" key="23">
    <source>
        <dbReference type="PROSITE" id="PS52004"/>
    </source>
</evidence>
<evidence type="ECO:0000256" key="4">
    <source>
        <dbReference type="ARBA" id="ARBA00022553"/>
    </source>
</evidence>
<evidence type="ECO:0000256" key="16">
    <source>
        <dbReference type="ARBA" id="ARBA00066974"/>
    </source>
</evidence>
<dbReference type="Pfam" id="PF21089">
    <property type="entry name" value="PKS_DH_N"/>
    <property type="match status" value="1"/>
</dbReference>
<dbReference type="PROSITE" id="PS50075">
    <property type="entry name" value="CARRIER"/>
    <property type="match status" value="1"/>
</dbReference>
<dbReference type="InterPro" id="IPR049551">
    <property type="entry name" value="PKS_DH_C"/>
</dbReference>
<dbReference type="GO" id="GO:0004312">
    <property type="term" value="F:fatty acid synthase activity"/>
    <property type="evidence" value="ECO:0007669"/>
    <property type="project" value="TreeGrafter"/>
</dbReference>
<evidence type="ECO:0000259" key="24">
    <source>
        <dbReference type="PROSITE" id="PS52019"/>
    </source>
</evidence>
<dbReference type="Gene3D" id="3.40.50.1820">
    <property type="entry name" value="alpha/beta hydrolase"/>
    <property type="match status" value="1"/>
</dbReference>
<dbReference type="InterPro" id="IPR013968">
    <property type="entry name" value="PKS_KR"/>
</dbReference>
<dbReference type="InterPro" id="IPR042104">
    <property type="entry name" value="PKS_dehydratase_sf"/>
</dbReference>
<feature type="region of interest" description="N-terminal hotdog fold" evidence="21">
    <location>
        <begin position="1380"/>
        <end position="1500"/>
    </location>
</feature>
<dbReference type="SMART" id="SM00825">
    <property type="entry name" value="PKS_KS"/>
    <property type="match status" value="1"/>
</dbReference>
<accession>A0AAJ6B0P6</accession>
<evidence type="ECO:0000256" key="2">
    <source>
        <dbReference type="ARBA" id="ARBA00001957"/>
    </source>
</evidence>
<dbReference type="InterPro" id="IPR057326">
    <property type="entry name" value="KR_dom"/>
</dbReference>
<dbReference type="Gene3D" id="3.30.70.3290">
    <property type="match status" value="1"/>
</dbReference>
<keyword evidence="9" id="KW-0443">Lipid metabolism</keyword>
<dbReference type="PROSITE" id="PS52019">
    <property type="entry name" value="PKS_MFAS_DH"/>
    <property type="match status" value="1"/>
</dbReference>
<dbReference type="Pfam" id="PF00975">
    <property type="entry name" value="Thioesterase"/>
    <property type="match status" value="1"/>
</dbReference>
<dbReference type="Pfam" id="PF16197">
    <property type="entry name" value="KAsynt_C_assoc"/>
    <property type="match status" value="1"/>
</dbReference>
<dbReference type="PANTHER" id="PTHR43775">
    <property type="entry name" value="FATTY ACID SYNTHASE"/>
    <property type="match status" value="1"/>
</dbReference>
<dbReference type="InterPro" id="IPR020806">
    <property type="entry name" value="PKS_PP-bd"/>
</dbReference>
<dbReference type="PROSITE" id="PS52004">
    <property type="entry name" value="KS3_2"/>
    <property type="match status" value="1"/>
</dbReference>
<dbReference type="Gene3D" id="3.40.50.720">
    <property type="entry name" value="NAD(P)-binding Rossmann-like Domain"/>
    <property type="match status" value="1"/>
</dbReference>
<dbReference type="SUPFAM" id="SSF53901">
    <property type="entry name" value="Thiolase-like"/>
    <property type="match status" value="1"/>
</dbReference>
<dbReference type="InterPro" id="IPR016035">
    <property type="entry name" value="Acyl_Trfase/lysoPLipase"/>
</dbReference>
<feature type="region of interest" description="C-terminal hotdog fold" evidence="21">
    <location>
        <begin position="1513"/>
        <end position="1664"/>
    </location>
</feature>
<keyword evidence="3" id="KW-0596">Phosphopantetheine</keyword>
<dbReference type="Gene3D" id="3.30.70.250">
    <property type="entry name" value="Malonyl-CoA ACP transacylase, ACP-binding"/>
    <property type="match status" value="1"/>
</dbReference>
<dbReference type="EMBL" id="CP119312">
    <property type="protein sequence ID" value="WEK03713.1"/>
    <property type="molecule type" value="Genomic_DNA"/>
</dbReference>
<dbReference type="InterPro" id="IPR036291">
    <property type="entry name" value="NAD(P)-bd_dom_sf"/>
</dbReference>
<dbReference type="InterPro" id="IPR020807">
    <property type="entry name" value="PKS_DH"/>
</dbReference>
<dbReference type="InterPro" id="IPR014031">
    <property type="entry name" value="Ketoacyl_synth_C"/>
</dbReference>
<dbReference type="InterPro" id="IPR001227">
    <property type="entry name" value="Ac_transferase_dom_sf"/>
</dbReference>
<dbReference type="EC" id="2.3.1.292" evidence="16"/>
<evidence type="ECO:0000256" key="6">
    <source>
        <dbReference type="ARBA" id="ARBA00022832"/>
    </source>
</evidence>
<dbReference type="FunFam" id="3.40.47.10:FF:000042">
    <property type="entry name" value="Polyketide synthase Pks13"/>
    <property type="match status" value="1"/>
</dbReference>
<evidence type="ECO:0000256" key="17">
    <source>
        <dbReference type="ARBA" id="ARBA00073623"/>
    </source>
</evidence>
<dbReference type="PANTHER" id="PTHR43775:SF51">
    <property type="entry name" value="INACTIVE PHENOLPHTHIOCEROL SYNTHESIS POLYKETIDE SYNTHASE TYPE I PKS1-RELATED"/>
    <property type="match status" value="1"/>
</dbReference>
<dbReference type="CDD" id="cd08953">
    <property type="entry name" value="KR_2_SDR_x"/>
    <property type="match status" value="1"/>
</dbReference>
<dbReference type="SMART" id="SM00824">
    <property type="entry name" value="PKS_TE"/>
    <property type="match status" value="1"/>
</dbReference>
<dbReference type="SUPFAM" id="SSF47336">
    <property type="entry name" value="ACP-like"/>
    <property type="match status" value="1"/>
</dbReference>